<evidence type="ECO:0000256" key="1">
    <source>
        <dbReference type="ARBA" id="ARBA00022741"/>
    </source>
</evidence>
<dbReference type="PANTHER" id="PTHR45626">
    <property type="entry name" value="TRANSCRIPTION TERMINATION FACTOR 2-RELATED"/>
    <property type="match status" value="1"/>
</dbReference>
<keyword evidence="2" id="KW-0378">Hydrolase</keyword>
<proteinExistence type="predicted"/>
<organism evidence="7 8">
    <name type="scientific">Colletotrichum orbiculare (strain 104-T / ATCC 96160 / CBS 514.97 / LARS 414 / MAFF 240422)</name>
    <name type="common">Cucumber anthracnose fungus</name>
    <name type="synonym">Colletotrichum lagenarium</name>
    <dbReference type="NCBI Taxonomy" id="1213857"/>
    <lineage>
        <taxon>Eukaryota</taxon>
        <taxon>Fungi</taxon>
        <taxon>Dikarya</taxon>
        <taxon>Ascomycota</taxon>
        <taxon>Pezizomycotina</taxon>
        <taxon>Sordariomycetes</taxon>
        <taxon>Hypocreomycetidae</taxon>
        <taxon>Glomerellales</taxon>
        <taxon>Glomerellaceae</taxon>
        <taxon>Colletotrichum</taxon>
        <taxon>Colletotrichum orbiculare species complex</taxon>
    </lineage>
</organism>
<dbReference type="Gene3D" id="3.40.50.10810">
    <property type="entry name" value="Tandem AAA-ATPase domain"/>
    <property type="match status" value="1"/>
</dbReference>
<dbReference type="SMART" id="SM00490">
    <property type="entry name" value="HELICc"/>
    <property type="match status" value="1"/>
</dbReference>
<dbReference type="OrthoDB" id="448448at2759"/>
<reference evidence="8" key="1">
    <citation type="journal article" date="2013" name="New Phytol.">
        <title>Comparative genomic and transcriptomic analyses reveal the hemibiotrophic stage shift of Colletotrichum fungi.</title>
        <authorList>
            <person name="Gan P."/>
            <person name="Ikeda K."/>
            <person name="Irieda H."/>
            <person name="Narusaka M."/>
            <person name="O'Connell R.J."/>
            <person name="Narusaka Y."/>
            <person name="Takano Y."/>
            <person name="Kubo Y."/>
            <person name="Shirasu K."/>
        </authorList>
    </citation>
    <scope>NUCLEOTIDE SEQUENCE [LARGE SCALE GENOMIC DNA]</scope>
    <source>
        <strain evidence="8">104-T / ATCC 96160 / CBS 514.97 / LARS 414 / MAFF 240422</strain>
    </source>
</reference>
<dbReference type="Proteomes" id="UP000014480">
    <property type="component" value="Unassembled WGS sequence"/>
</dbReference>
<evidence type="ECO:0000259" key="6">
    <source>
        <dbReference type="PROSITE" id="PS51194"/>
    </source>
</evidence>
<dbReference type="SUPFAM" id="SSF52540">
    <property type="entry name" value="P-loop containing nucleoside triphosphate hydrolases"/>
    <property type="match status" value="2"/>
</dbReference>
<dbReference type="InterPro" id="IPR049730">
    <property type="entry name" value="SNF2/RAD54-like_C"/>
</dbReference>
<protein>
    <submittedName>
        <fullName evidence="7">SWI/SNF-related matrix-associated actin-dependent regulator of chromatin subfamily A member 3-like 1</fullName>
    </submittedName>
</protein>
<dbReference type="GO" id="GO:0006281">
    <property type="term" value="P:DNA repair"/>
    <property type="evidence" value="ECO:0007669"/>
    <property type="project" value="TreeGrafter"/>
</dbReference>
<name>A0A484G307_COLOR</name>
<evidence type="ECO:0000313" key="8">
    <source>
        <dbReference type="Proteomes" id="UP000014480"/>
    </source>
</evidence>
<sequence>MQRTYEDAFRAELDIGDGMSVESEVCFGALYDAFALVKDKVNFAEILRQNEQSIIHDFANFPIITKDGYRYLNSVAATHFAVLDTCSNQKLRALGDVPGMRFDAVVEIGGVNKRKKGKKSADPLQLSINIFGPRSSGTEMNRRMSQSEVSGFLQHPKALPEGREYYNPQLFVFQDENINSRDLVGITNDSSWARNLRVSQEISTILDSLTEVSTDEDLGYQHPAGLLSTLQPHQEQGVTFILQRELQEKDGPQPPGIGTTASSENISSKRNEGGSNDSHGGIIADMMGLGKTLTVIVAILQSLGQGEIFQKFYQDVPAAGPERRAKATLVVVSSAQLLEIWKQEVERHIEPGSLSILEFHGSSRTKDVDLLASTDIVLTTYATVVAEEKGHNTLRKLHWFRLVLDEAHWIRNSASKQFRSVAKIVARSRWCLTGTPIQNRLSDLASLAAFLRLPPYPTKPNFQKRILDPLGQEQQASSEPLRLWLKSHCLRRTERLLQLPRSTDTTVYLEFTPEERQAYENIFHKTKRDFDELASAGRNLKTYNILFTAMLRMRMHCNMGTMKRPFEAELHPHSTQNSLAGCENCQGNSEEVKLLLSDFQFCPDCGRSLKESSPNPETLQFLQVGTPTSKVSSAPGTPSPSEEGYTSKLYAVARNVMNSSGDCKHIVFSYWTSTLDILGGILQRYGVSYVHIDGRTNFNDRTRRLEAFRQDVGINVLIMSIETGAVGLNLTAANRVHIVEPQWNPSVEDQAVARAMRMGQKREVAIFRYIVRGTVEQNIVHMQQKKKTLARFLFSGSGANELDDKLKDLKSVLGMGSDGSC</sequence>
<evidence type="ECO:0000259" key="5">
    <source>
        <dbReference type="PROSITE" id="PS51192"/>
    </source>
</evidence>
<evidence type="ECO:0000313" key="7">
    <source>
        <dbReference type="EMBL" id="TDZ24410.1"/>
    </source>
</evidence>
<dbReference type="CDD" id="cd18793">
    <property type="entry name" value="SF2_C_SNF"/>
    <property type="match status" value="1"/>
</dbReference>
<dbReference type="GO" id="GO:0008094">
    <property type="term" value="F:ATP-dependent activity, acting on DNA"/>
    <property type="evidence" value="ECO:0007669"/>
    <property type="project" value="TreeGrafter"/>
</dbReference>
<dbReference type="InterPro" id="IPR014001">
    <property type="entry name" value="Helicase_ATP-bd"/>
</dbReference>
<dbReference type="GO" id="GO:0005634">
    <property type="term" value="C:nucleus"/>
    <property type="evidence" value="ECO:0007669"/>
    <property type="project" value="TreeGrafter"/>
</dbReference>
<gene>
    <name evidence="7" type="ORF">Cob_v003427</name>
</gene>
<keyword evidence="3" id="KW-0067">ATP-binding</keyword>
<dbReference type="PROSITE" id="PS51194">
    <property type="entry name" value="HELICASE_CTER"/>
    <property type="match status" value="1"/>
</dbReference>
<feature type="domain" description="Helicase C-terminal" evidence="6">
    <location>
        <begin position="648"/>
        <end position="810"/>
    </location>
</feature>
<dbReference type="CDD" id="cd18008">
    <property type="entry name" value="DEXDc_SHPRH-like"/>
    <property type="match status" value="1"/>
</dbReference>
<dbReference type="InterPro" id="IPR050628">
    <property type="entry name" value="SNF2_RAD54_helicase_TF"/>
</dbReference>
<dbReference type="InterPro" id="IPR001650">
    <property type="entry name" value="Helicase_C-like"/>
</dbReference>
<dbReference type="AlphaFoldDB" id="A0A484G307"/>
<keyword evidence="8" id="KW-1185">Reference proteome</keyword>
<dbReference type="STRING" id="1213857.A0A484G307"/>
<keyword evidence="1" id="KW-0547">Nucleotide-binding</keyword>
<reference evidence="8" key="2">
    <citation type="journal article" date="2019" name="Mol. Plant Microbe Interact.">
        <title>Genome sequence resources for four phytopathogenic fungi from the Colletotrichum orbiculare species complex.</title>
        <authorList>
            <person name="Gan P."/>
            <person name="Tsushima A."/>
            <person name="Narusaka M."/>
            <person name="Narusaka Y."/>
            <person name="Takano Y."/>
            <person name="Kubo Y."/>
            <person name="Shirasu K."/>
        </authorList>
    </citation>
    <scope>GENOME REANNOTATION</scope>
    <source>
        <strain evidence="8">104-T / ATCC 96160 / CBS 514.97 / LARS 414 / MAFF 240422</strain>
    </source>
</reference>
<comment type="caution">
    <text evidence="7">The sequence shown here is derived from an EMBL/GenBank/DDBJ whole genome shotgun (WGS) entry which is preliminary data.</text>
</comment>
<dbReference type="EMBL" id="AMCV02000005">
    <property type="protein sequence ID" value="TDZ24410.1"/>
    <property type="molecule type" value="Genomic_DNA"/>
</dbReference>
<dbReference type="Pfam" id="PF00271">
    <property type="entry name" value="Helicase_C"/>
    <property type="match status" value="1"/>
</dbReference>
<dbReference type="Gene3D" id="3.40.50.300">
    <property type="entry name" value="P-loop containing nucleotide triphosphate hydrolases"/>
    <property type="match status" value="1"/>
</dbReference>
<feature type="region of interest" description="Disordered" evidence="4">
    <location>
        <begin position="624"/>
        <end position="644"/>
    </location>
</feature>
<dbReference type="PROSITE" id="PS51192">
    <property type="entry name" value="HELICASE_ATP_BIND_1"/>
    <property type="match status" value="1"/>
</dbReference>
<evidence type="ECO:0000256" key="3">
    <source>
        <dbReference type="ARBA" id="ARBA00022840"/>
    </source>
</evidence>
<feature type="region of interest" description="Disordered" evidence="4">
    <location>
        <begin position="248"/>
        <end position="279"/>
    </location>
</feature>
<dbReference type="PANTHER" id="PTHR45626:SF22">
    <property type="entry name" value="DNA REPAIR PROTEIN RAD5"/>
    <property type="match status" value="1"/>
</dbReference>
<dbReference type="GO" id="GO:0005524">
    <property type="term" value="F:ATP binding"/>
    <property type="evidence" value="ECO:0007669"/>
    <property type="project" value="UniProtKB-KW"/>
</dbReference>
<dbReference type="Pfam" id="PF00176">
    <property type="entry name" value="SNF2-rel_dom"/>
    <property type="match status" value="1"/>
</dbReference>
<dbReference type="InterPro" id="IPR000330">
    <property type="entry name" value="SNF2_N"/>
</dbReference>
<evidence type="ECO:0000256" key="2">
    <source>
        <dbReference type="ARBA" id="ARBA00022801"/>
    </source>
</evidence>
<feature type="domain" description="Helicase ATP-binding" evidence="5">
    <location>
        <begin position="272"/>
        <end position="454"/>
    </location>
</feature>
<dbReference type="InterPro" id="IPR027417">
    <property type="entry name" value="P-loop_NTPase"/>
</dbReference>
<feature type="compositionally biased region" description="Polar residues" evidence="4">
    <location>
        <begin position="624"/>
        <end position="640"/>
    </location>
</feature>
<dbReference type="GO" id="GO:0016787">
    <property type="term" value="F:hydrolase activity"/>
    <property type="evidence" value="ECO:0007669"/>
    <property type="project" value="UniProtKB-KW"/>
</dbReference>
<accession>A0A484G307</accession>
<evidence type="ECO:0000256" key="4">
    <source>
        <dbReference type="SAM" id="MobiDB-lite"/>
    </source>
</evidence>
<dbReference type="InterPro" id="IPR038718">
    <property type="entry name" value="SNF2-like_sf"/>
</dbReference>
<dbReference type="SMART" id="SM00487">
    <property type="entry name" value="DEXDc"/>
    <property type="match status" value="1"/>
</dbReference>